<dbReference type="InterPro" id="IPR036138">
    <property type="entry name" value="PBP_dimer_sf"/>
</dbReference>
<keyword evidence="2" id="KW-0645">Protease</keyword>
<reference evidence="6 7" key="1">
    <citation type="submission" date="2017-04" db="EMBL/GenBank/DDBJ databases">
        <title>A new member of the family Flavobacteriaceae isolated from ascidians.</title>
        <authorList>
            <person name="Chen L."/>
        </authorList>
    </citation>
    <scope>NUCLEOTIDE SEQUENCE [LARGE SCALE GENOMIC DNA]</scope>
    <source>
        <strain evidence="6 7">HQA918</strain>
    </source>
</reference>
<evidence type="ECO:0000313" key="6">
    <source>
        <dbReference type="EMBL" id="PCE63391.1"/>
    </source>
</evidence>
<dbReference type="PANTHER" id="PTHR30627:SF1">
    <property type="entry name" value="PEPTIDOGLYCAN D,D-TRANSPEPTIDASE FTSI"/>
    <property type="match status" value="1"/>
</dbReference>
<protein>
    <submittedName>
        <fullName evidence="6">Penicillin-binding protein</fullName>
    </submittedName>
</protein>
<comment type="subcellular location">
    <subcellularLocation>
        <location evidence="1">Membrane</location>
    </subcellularLocation>
</comment>
<dbReference type="InterPro" id="IPR012338">
    <property type="entry name" value="Beta-lactam/transpept-like"/>
</dbReference>
<dbReference type="InterPro" id="IPR001460">
    <property type="entry name" value="PCN-bd_Tpept"/>
</dbReference>
<dbReference type="SMART" id="SM00740">
    <property type="entry name" value="PASTA"/>
    <property type="match status" value="1"/>
</dbReference>
<dbReference type="Pfam" id="PF00905">
    <property type="entry name" value="Transpeptidase"/>
    <property type="match status" value="1"/>
</dbReference>
<dbReference type="InterPro" id="IPR005311">
    <property type="entry name" value="PBP_dimer"/>
</dbReference>
<dbReference type="AlphaFoldDB" id="A0A2A4G4N2"/>
<gene>
    <name evidence="6" type="ORF">B7P33_14330</name>
</gene>
<dbReference type="SUPFAM" id="SSF54184">
    <property type="entry name" value="Penicillin-binding protein 2x (pbp-2x), c-terminal domain"/>
    <property type="match status" value="1"/>
</dbReference>
<keyword evidence="7" id="KW-1185">Reference proteome</keyword>
<dbReference type="Gene3D" id="3.40.710.10">
    <property type="entry name" value="DD-peptidase/beta-lactamase superfamily"/>
    <property type="match status" value="1"/>
</dbReference>
<dbReference type="Pfam" id="PF03793">
    <property type="entry name" value="PASTA"/>
    <property type="match status" value="1"/>
</dbReference>
<keyword evidence="2" id="KW-0121">Carboxypeptidase</keyword>
<accession>A0A2A4G4N2</accession>
<dbReference type="EMBL" id="NBWU01000005">
    <property type="protein sequence ID" value="PCE63391.1"/>
    <property type="molecule type" value="Genomic_DNA"/>
</dbReference>
<dbReference type="SUPFAM" id="SSF56519">
    <property type="entry name" value="Penicillin binding protein dimerisation domain"/>
    <property type="match status" value="1"/>
</dbReference>
<evidence type="ECO:0000256" key="3">
    <source>
        <dbReference type="ARBA" id="ARBA00023136"/>
    </source>
</evidence>
<dbReference type="GO" id="GO:0004180">
    <property type="term" value="F:carboxypeptidase activity"/>
    <property type="evidence" value="ECO:0007669"/>
    <property type="project" value="UniProtKB-KW"/>
</dbReference>
<evidence type="ECO:0000256" key="2">
    <source>
        <dbReference type="ARBA" id="ARBA00022645"/>
    </source>
</evidence>
<dbReference type="InterPro" id="IPR005543">
    <property type="entry name" value="PASTA_dom"/>
</dbReference>
<dbReference type="RefSeq" id="WP_097443345.1">
    <property type="nucleotide sequence ID" value="NZ_NBWU01000005.1"/>
</dbReference>
<evidence type="ECO:0000256" key="1">
    <source>
        <dbReference type="ARBA" id="ARBA00004370"/>
    </source>
</evidence>
<sequence>MATNEKNIMLRSYLFAGGLFLFAAAIVFKLVTLQTTEGTTYRDMADATNEKMFTIDPARGNLYADDGSLLATSVAKYEIHFDANIVKESLFTDHVEALADSLGAMLGKPASHYLLLLEKARKNRNGYQLIARNLGYSEYLRIKSFPIFKEGKIKGGFIPEFKTVREHPLGKIAERTVGSERLNENGKYVPVGLEGAFGDYLRGTAGKRLKQRIQNGKWKPIGQENIIEPKDGYDVVSTINVGIQDIAHHALLKQLEKYNADHGCAVVMEVSTGEIKAISNLGRNKEGKYYERLNYAVGESHEPGSTFKLMSMVAALEDKVVDTNTVLDTEKGRWRVYDRVVKDSKIGGYGQVTASKGFEVSSNVALAKIVYNGYQNQPEKFVERLMSMGLHQDLELPIKGEGQPIIRYPGDKGWSGISLAWMSFGYEVSMTPMQTLAFYNAIANDGEMIRPRLIKEVRELNNTIHTFDKEIINPSICSEATLGKVQHMLKNVVETKHGTGRGLYTPYFSMAGKTGTCQKNYAPKDEEHFAYISSFAGYFPADNPKYSCIVVIHDPDKSVGYYGADVSGPVFKSIAHKVFASSPVKDALPLQGEDENLEKAFGNFYDHSNKEYATLPNVKGMSGMDAIALLENLGLKVVVKGNGKVKKQSVAKGTALTKVDQVVLELL</sequence>
<dbReference type="GO" id="GO:0008658">
    <property type="term" value="F:penicillin binding"/>
    <property type="evidence" value="ECO:0007669"/>
    <property type="project" value="InterPro"/>
</dbReference>
<dbReference type="OrthoDB" id="9804124at2"/>
<dbReference type="GO" id="GO:0071555">
    <property type="term" value="P:cell wall organization"/>
    <property type="evidence" value="ECO:0007669"/>
    <property type="project" value="TreeGrafter"/>
</dbReference>
<dbReference type="Gene3D" id="3.90.1310.10">
    <property type="entry name" value="Penicillin-binding protein 2a (Domain 2)"/>
    <property type="match status" value="1"/>
</dbReference>
<dbReference type="InterPro" id="IPR050515">
    <property type="entry name" value="Beta-lactam/transpept"/>
</dbReference>
<keyword evidence="4" id="KW-1133">Transmembrane helix</keyword>
<dbReference type="Proteomes" id="UP000219559">
    <property type="component" value="Unassembled WGS sequence"/>
</dbReference>
<dbReference type="Pfam" id="PF03717">
    <property type="entry name" value="PBP_dimer"/>
    <property type="match status" value="1"/>
</dbReference>
<evidence type="ECO:0000256" key="4">
    <source>
        <dbReference type="SAM" id="Phobius"/>
    </source>
</evidence>
<organism evidence="6 7">
    <name type="scientific">Sediminicola luteus</name>
    <dbReference type="NCBI Taxonomy" id="319238"/>
    <lineage>
        <taxon>Bacteria</taxon>
        <taxon>Pseudomonadati</taxon>
        <taxon>Bacteroidota</taxon>
        <taxon>Flavobacteriia</taxon>
        <taxon>Flavobacteriales</taxon>
        <taxon>Flavobacteriaceae</taxon>
        <taxon>Sediminicola</taxon>
    </lineage>
</organism>
<dbReference type="SUPFAM" id="SSF56601">
    <property type="entry name" value="beta-lactamase/transpeptidase-like"/>
    <property type="match status" value="1"/>
</dbReference>
<name>A0A2A4G4N2_9FLAO</name>
<dbReference type="PROSITE" id="PS51178">
    <property type="entry name" value="PASTA"/>
    <property type="match status" value="1"/>
</dbReference>
<dbReference type="GO" id="GO:0005886">
    <property type="term" value="C:plasma membrane"/>
    <property type="evidence" value="ECO:0007669"/>
    <property type="project" value="TreeGrafter"/>
</dbReference>
<keyword evidence="4" id="KW-0812">Transmembrane</keyword>
<keyword evidence="2" id="KW-0378">Hydrolase</keyword>
<evidence type="ECO:0000259" key="5">
    <source>
        <dbReference type="PROSITE" id="PS51178"/>
    </source>
</evidence>
<keyword evidence="3 4" id="KW-0472">Membrane</keyword>
<dbReference type="Gene3D" id="3.30.450.330">
    <property type="match status" value="1"/>
</dbReference>
<feature type="transmembrane region" description="Helical" evidence="4">
    <location>
        <begin position="12"/>
        <end position="31"/>
    </location>
</feature>
<feature type="domain" description="PASTA" evidence="5">
    <location>
        <begin position="609"/>
        <end position="667"/>
    </location>
</feature>
<dbReference type="CDD" id="cd06575">
    <property type="entry name" value="PASTA_Pbp2x-like_2"/>
    <property type="match status" value="1"/>
</dbReference>
<evidence type="ECO:0000313" key="7">
    <source>
        <dbReference type="Proteomes" id="UP000219559"/>
    </source>
</evidence>
<dbReference type="PANTHER" id="PTHR30627">
    <property type="entry name" value="PEPTIDOGLYCAN D,D-TRANSPEPTIDASE"/>
    <property type="match status" value="1"/>
</dbReference>
<comment type="caution">
    <text evidence="6">The sequence shown here is derived from an EMBL/GenBank/DDBJ whole genome shotgun (WGS) entry which is preliminary data.</text>
</comment>
<proteinExistence type="predicted"/>